<protein>
    <submittedName>
        <fullName evidence="1">Uncharacterized protein</fullName>
    </submittedName>
</protein>
<dbReference type="EMBL" id="VSSQ01029008">
    <property type="protein sequence ID" value="MPM78948.1"/>
    <property type="molecule type" value="Genomic_DNA"/>
</dbReference>
<comment type="caution">
    <text evidence="1">The sequence shown here is derived from an EMBL/GenBank/DDBJ whole genome shotgun (WGS) entry which is preliminary data.</text>
</comment>
<accession>A0A645CPX4</accession>
<gene>
    <name evidence="1" type="ORF">SDC9_125963</name>
</gene>
<reference evidence="1" key="1">
    <citation type="submission" date="2019-08" db="EMBL/GenBank/DDBJ databases">
        <authorList>
            <person name="Kucharzyk K."/>
            <person name="Murdoch R.W."/>
            <person name="Higgins S."/>
            <person name="Loffler F."/>
        </authorList>
    </citation>
    <scope>NUCLEOTIDE SEQUENCE</scope>
</reference>
<sequence>MQLQFNIITFLAPDNPVPFSFFKQKKDDSFRPLRKSEYPGELWDRHELELQNIQNLYCNFSDQEENPDFSCNVDLNNSTCFALHYFRHILQNYFLSLDNVVVSQNFINDIEILLPAKIQNSSEYTLYYCFTIKLQCA</sequence>
<name>A0A645CPX4_9ZZZZ</name>
<organism evidence="1">
    <name type="scientific">bioreactor metagenome</name>
    <dbReference type="NCBI Taxonomy" id="1076179"/>
    <lineage>
        <taxon>unclassified sequences</taxon>
        <taxon>metagenomes</taxon>
        <taxon>ecological metagenomes</taxon>
    </lineage>
</organism>
<proteinExistence type="predicted"/>
<dbReference type="AlphaFoldDB" id="A0A645CPX4"/>
<evidence type="ECO:0000313" key="1">
    <source>
        <dbReference type="EMBL" id="MPM78948.1"/>
    </source>
</evidence>